<feature type="coiled-coil region" evidence="1">
    <location>
        <begin position="276"/>
        <end position="303"/>
    </location>
</feature>
<gene>
    <name evidence="3" type="ORF">R3P38DRAFT_2765971</name>
</gene>
<dbReference type="AlphaFoldDB" id="A0AAW0D1D7"/>
<feature type="region of interest" description="Disordered" evidence="2">
    <location>
        <begin position="156"/>
        <end position="188"/>
    </location>
</feature>
<feature type="compositionally biased region" description="Acidic residues" evidence="2">
    <location>
        <begin position="200"/>
        <end position="214"/>
    </location>
</feature>
<organism evidence="3 4">
    <name type="scientific">Favolaschia claudopus</name>
    <dbReference type="NCBI Taxonomy" id="2862362"/>
    <lineage>
        <taxon>Eukaryota</taxon>
        <taxon>Fungi</taxon>
        <taxon>Dikarya</taxon>
        <taxon>Basidiomycota</taxon>
        <taxon>Agaricomycotina</taxon>
        <taxon>Agaricomycetes</taxon>
        <taxon>Agaricomycetidae</taxon>
        <taxon>Agaricales</taxon>
        <taxon>Marasmiineae</taxon>
        <taxon>Mycenaceae</taxon>
        <taxon>Favolaschia</taxon>
    </lineage>
</organism>
<accession>A0AAW0D1D7</accession>
<name>A0AAW0D1D7_9AGAR</name>
<dbReference type="Proteomes" id="UP001362999">
    <property type="component" value="Unassembled WGS sequence"/>
</dbReference>
<protein>
    <submittedName>
        <fullName evidence="3">Uncharacterized protein</fullName>
    </submittedName>
</protein>
<comment type="caution">
    <text evidence="3">The sequence shown here is derived from an EMBL/GenBank/DDBJ whole genome shotgun (WGS) entry which is preliminary data.</text>
</comment>
<evidence type="ECO:0000256" key="1">
    <source>
        <dbReference type="SAM" id="Coils"/>
    </source>
</evidence>
<feature type="region of interest" description="Disordered" evidence="2">
    <location>
        <begin position="59"/>
        <end position="83"/>
    </location>
</feature>
<keyword evidence="4" id="KW-1185">Reference proteome</keyword>
<proteinExistence type="predicted"/>
<feature type="compositionally biased region" description="Low complexity" evidence="2">
    <location>
        <begin position="72"/>
        <end position="81"/>
    </location>
</feature>
<sequence>MIMEEEETGGNDVRSSVTVTNRSLQFSRRFTVIVTIVAHARLSPTTLSSDSMDLEVLLHPTLHSPSRRSRSRTTTSGSTEETPPDYKVEAFWRRVAYLTTRTKCSDGRWVVNALKDGHLRSVMSRATKKSKFLFAATRRDFFPTMEAFLRVYNSQPPAKSRSFQKNANKGLKKSIPHGDTGDAGLSSAARSSTVVYADSTYDEGETSEGFEGEPEALSSTRFDLRTDTRTAEQAASTQREIAMGRAGRDSIKEALTVTGATHKSIEGTSGTSQRAEASTEARYLELEEDLEELKRMFYEAVARLEGRIARALANRPIQTHERIRNTLHRGHAS</sequence>
<evidence type="ECO:0000313" key="4">
    <source>
        <dbReference type="Proteomes" id="UP001362999"/>
    </source>
</evidence>
<reference evidence="3 4" key="1">
    <citation type="journal article" date="2024" name="J Genomics">
        <title>Draft genome sequencing and assembly of Favolaschia claudopus CIRM-BRFM 2984 isolated from oak limbs.</title>
        <authorList>
            <person name="Navarro D."/>
            <person name="Drula E."/>
            <person name="Chaduli D."/>
            <person name="Cazenave R."/>
            <person name="Ahrendt S."/>
            <person name="Wang J."/>
            <person name="Lipzen A."/>
            <person name="Daum C."/>
            <person name="Barry K."/>
            <person name="Grigoriev I.V."/>
            <person name="Favel A."/>
            <person name="Rosso M.N."/>
            <person name="Martin F."/>
        </authorList>
    </citation>
    <scope>NUCLEOTIDE SEQUENCE [LARGE SCALE GENOMIC DNA]</scope>
    <source>
        <strain evidence="3 4">CIRM-BRFM 2984</strain>
    </source>
</reference>
<feature type="compositionally biased region" description="Polar residues" evidence="2">
    <location>
        <begin position="156"/>
        <end position="167"/>
    </location>
</feature>
<keyword evidence="1" id="KW-0175">Coiled coil</keyword>
<feature type="region of interest" description="Disordered" evidence="2">
    <location>
        <begin position="200"/>
        <end position="239"/>
    </location>
</feature>
<evidence type="ECO:0000313" key="3">
    <source>
        <dbReference type="EMBL" id="KAK7044307.1"/>
    </source>
</evidence>
<evidence type="ECO:0000256" key="2">
    <source>
        <dbReference type="SAM" id="MobiDB-lite"/>
    </source>
</evidence>
<dbReference type="EMBL" id="JAWWNJ010000011">
    <property type="protein sequence ID" value="KAK7044307.1"/>
    <property type="molecule type" value="Genomic_DNA"/>
</dbReference>